<name>A0AAV0IL27_9ROSI</name>
<evidence type="ECO:0000313" key="3">
    <source>
        <dbReference type="Proteomes" id="UP001154282"/>
    </source>
</evidence>
<dbReference type="EMBL" id="CAMGYJ010000004">
    <property type="protein sequence ID" value="CAI0398181.1"/>
    <property type="molecule type" value="Genomic_DNA"/>
</dbReference>
<proteinExistence type="predicted"/>
<dbReference type="Proteomes" id="UP001154282">
    <property type="component" value="Unassembled WGS sequence"/>
</dbReference>
<gene>
    <name evidence="2" type="ORF">LITE_LOCUS9799</name>
</gene>
<dbReference type="AlphaFoldDB" id="A0AAV0IL27"/>
<feature type="non-terminal residue" evidence="2">
    <location>
        <position position="1"/>
    </location>
</feature>
<evidence type="ECO:0008006" key="4">
    <source>
        <dbReference type="Google" id="ProtNLM"/>
    </source>
</evidence>
<comment type="caution">
    <text evidence="2">The sequence shown here is derived from an EMBL/GenBank/DDBJ whole genome shotgun (WGS) entry which is preliminary data.</text>
</comment>
<reference evidence="2" key="1">
    <citation type="submission" date="2022-08" db="EMBL/GenBank/DDBJ databases">
        <authorList>
            <person name="Gutierrez-Valencia J."/>
        </authorList>
    </citation>
    <scope>NUCLEOTIDE SEQUENCE</scope>
</reference>
<protein>
    <recommendedName>
        <fullName evidence="4">Ribosomal protein L2</fullName>
    </recommendedName>
</protein>
<keyword evidence="3" id="KW-1185">Reference proteome</keyword>
<evidence type="ECO:0000256" key="1">
    <source>
        <dbReference type="SAM" id="MobiDB-lite"/>
    </source>
</evidence>
<feature type="region of interest" description="Disordered" evidence="1">
    <location>
        <begin position="26"/>
        <end position="47"/>
    </location>
</feature>
<sequence>HYKPKKIQCTKVNSFPFRRIEGQSGSLEVGRRGIGRKKGSSDDAGFL</sequence>
<accession>A0AAV0IL27</accession>
<organism evidence="2 3">
    <name type="scientific">Linum tenue</name>
    <dbReference type="NCBI Taxonomy" id="586396"/>
    <lineage>
        <taxon>Eukaryota</taxon>
        <taxon>Viridiplantae</taxon>
        <taxon>Streptophyta</taxon>
        <taxon>Embryophyta</taxon>
        <taxon>Tracheophyta</taxon>
        <taxon>Spermatophyta</taxon>
        <taxon>Magnoliopsida</taxon>
        <taxon>eudicotyledons</taxon>
        <taxon>Gunneridae</taxon>
        <taxon>Pentapetalae</taxon>
        <taxon>rosids</taxon>
        <taxon>fabids</taxon>
        <taxon>Malpighiales</taxon>
        <taxon>Linaceae</taxon>
        <taxon>Linum</taxon>
    </lineage>
</organism>
<evidence type="ECO:0000313" key="2">
    <source>
        <dbReference type="EMBL" id="CAI0398181.1"/>
    </source>
</evidence>